<gene>
    <name evidence="2" type="ORF">C8Q71DRAFT_705335</name>
</gene>
<accession>A0ABQ8KKC2</accession>
<dbReference type="SUPFAM" id="SSF56300">
    <property type="entry name" value="Metallo-dependent phosphatases"/>
    <property type="match status" value="1"/>
</dbReference>
<dbReference type="Proteomes" id="UP000814176">
    <property type="component" value="Unassembled WGS sequence"/>
</dbReference>
<reference evidence="2 3" key="1">
    <citation type="journal article" date="2021" name="Environ. Microbiol.">
        <title>Gene family expansions and transcriptome signatures uncover fungal adaptations to wood decay.</title>
        <authorList>
            <person name="Hage H."/>
            <person name="Miyauchi S."/>
            <person name="Viragh M."/>
            <person name="Drula E."/>
            <person name="Min B."/>
            <person name="Chaduli D."/>
            <person name="Navarro D."/>
            <person name="Favel A."/>
            <person name="Norest M."/>
            <person name="Lesage-Meessen L."/>
            <person name="Balint B."/>
            <person name="Merenyi Z."/>
            <person name="de Eugenio L."/>
            <person name="Morin E."/>
            <person name="Martinez A.T."/>
            <person name="Baldrian P."/>
            <person name="Stursova M."/>
            <person name="Martinez M.J."/>
            <person name="Novotny C."/>
            <person name="Magnuson J.K."/>
            <person name="Spatafora J.W."/>
            <person name="Maurice S."/>
            <person name="Pangilinan J."/>
            <person name="Andreopoulos W."/>
            <person name="LaButti K."/>
            <person name="Hundley H."/>
            <person name="Na H."/>
            <person name="Kuo A."/>
            <person name="Barry K."/>
            <person name="Lipzen A."/>
            <person name="Henrissat B."/>
            <person name="Riley R."/>
            <person name="Ahrendt S."/>
            <person name="Nagy L.G."/>
            <person name="Grigoriev I.V."/>
            <person name="Martin F."/>
            <person name="Rosso M.N."/>
        </authorList>
    </citation>
    <scope>NUCLEOTIDE SEQUENCE [LARGE SCALE GENOMIC DNA]</scope>
    <source>
        <strain evidence="2 3">CIRM-BRFM 1785</strain>
    </source>
</reference>
<evidence type="ECO:0000313" key="2">
    <source>
        <dbReference type="EMBL" id="KAH9838599.1"/>
    </source>
</evidence>
<dbReference type="PANTHER" id="PTHR42850:SF4">
    <property type="entry name" value="ZINC-DEPENDENT ENDOPOLYPHOSPHATASE"/>
    <property type="match status" value="1"/>
</dbReference>
<proteinExistence type="predicted"/>
<feature type="region of interest" description="Disordered" evidence="1">
    <location>
        <begin position="84"/>
        <end position="106"/>
    </location>
</feature>
<dbReference type="InterPro" id="IPR029052">
    <property type="entry name" value="Metallo-depent_PP-like"/>
</dbReference>
<sequence length="492" mass="55490">RSSSHLLSATHYDPAIDTIVLTGDTMAKSTLSGSLAILDFITSHKCGTEPGPLYAVRGNHDQTIVQWRAWRDWFEPLQLSIPSTPAFADSESESDAEVNPDAHPGRPVKTGRQFLKLIEREWRRDVHRDPKGSADPEEWADVARKRAMGTWREEWWRRVPRPGKGHQNKDWPIFDDHYWLAREMTPEQKACLYSLPLVLHVPTEHFFVVHAGILPYDPKHPLTDKRQPLAHPPKLRQSLTDSEEGQYAAAASSSQSQSVLVSAPAADATQRNDTRELLRTMQGRALLADIPGNRDPWVLLNMRGIRKKKAKVTRDNNKGTPWSKVWNEQMGLCKGFDSASPSGVSTLHTRDMRAHPSLSGLREDEDDTDVLPCEPVTVVYGHAATRSLDVKRWSMGIDTGCIYGRRLTSLVLQRPNGSMAMHLVDRKDDEDEDEDFEPSAPRERNTPSLREEPDLPHKRWKPKAQKVQFGDVDSGVDAQLVSVRCPDMGDLL</sequence>
<keyword evidence="3" id="KW-1185">Reference proteome</keyword>
<evidence type="ECO:0000313" key="3">
    <source>
        <dbReference type="Proteomes" id="UP000814176"/>
    </source>
</evidence>
<dbReference type="GeneID" id="72001173"/>
<feature type="compositionally biased region" description="Basic and acidic residues" evidence="1">
    <location>
        <begin position="440"/>
        <end position="457"/>
    </location>
</feature>
<evidence type="ECO:0000256" key="1">
    <source>
        <dbReference type="SAM" id="MobiDB-lite"/>
    </source>
</evidence>
<feature type="compositionally biased region" description="Acidic residues" evidence="1">
    <location>
        <begin position="428"/>
        <end position="437"/>
    </location>
</feature>
<feature type="region of interest" description="Disordered" evidence="1">
    <location>
        <begin position="223"/>
        <end position="273"/>
    </location>
</feature>
<dbReference type="PANTHER" id="PTHR42850">
    <property type="entry name" value="METALLOPHOSPHOESTERASE"/>
    <property type="match status" value="1"/>
</dbReference>
<organism evidence="2 3">
    <name type="scientific">Rhodofomes roseus</name>
    <dbReference type="NCBI Taxonomy" id="34475"/>
    <lineage>
        <taxon>Eukaryota</taxon>
        <taxon>Fungi</taxon>
        <taxon>Dikarya</taxon>
        <taxon>Basidiomycota</taxon>
        <taxon>Agaricomycotina</taxon>
        <taxon>Agaricomycetes</taxon>
        <taxon>Polyporales</taxon>
        <taxon>Rhodofomes</taxon>
    </lineage>
</organism>
<protein>
    <recommendedName>
        <fullName evidence="4">Metallo-dependent phosphatase</fullName>
    </recommendedName>
</protein>
<dbReference type="Gene3D" id="3.60.21.10">
    <property type="match status" value="1"/>
</dbReference>
<evidence type="ECO:0008006" key="4">
    <source>
        <dbReference type="Google" id="ProtNLM"/>
    </source>
</evidence>
<dbReference type="EMBL" id="JADCUA010000007">
    <property type="protein sequence ID" value="KAH9838599.1"/>
    <property type="molecule type" value="Genomic_DNA"/>
</dbReference>
<feature type="non-terminal residue" evidence="2">
    <location>
        <position position="1"/>
    </location>
</feature>
<feature type="compositionally biased region" description="Low complexity" evidence="1">
    <location>
        <begin position="248"/>
        <end position="266"/>
    </location>
</feature>
<name>A0ABQ8KKC2_9APHY</name>
<dbReference type="RefSeq" id="XP_047780514.1">
    <property type="nucleotide sequence ID" value="XM_047920441.1"/>
</dbReference>
<comment type="caution">
    <text evidence="2">The sequence shown here is derived from an EMBL/GenBank/DDBJ whole genome shotgun (WGS) entry which is preliminary data.</text>
</comment>
<feature type="region of interest" description="Disordered" evidence="1">
    <location>
        <begin position="425"/>
        <end position="466"/>
    </location>
</feature>
<dbReference type="InterPro" id="IPR050126">
    <property type="entry name" value="Ap4A_hydrolase"/>
</dbReference>